<reference evidence="9" key="2">
    <citation type="submission" date="2020-02" db="EMBL/GenBank/DDBJ databases">
        <title>Identification and distribution of gene clusters putatively required for synthesis of sphingolipid metabolism inhibitors in phylogenetically diverse species of the filamentous fungus Fusarium.</title>
        <authorList>
            <person name="Kim H.-S."/>
            <person name="Busman M."/>
            <person name="Brown D.W."/>
            <person name="Divon H."/>
            <person name="Uhlig S."/>
            <person name="Proctor R.H."/>
        </authorList>
    </citation>
    <scope>NUCLEOTIDE SEQUENCE</scope>
    <source>
        <strain evidence="9">NRRL 25174</strain>
    </source>
</reference>
<name>A0A9P5DSY3_9HYPO</name>
<evidence type="ECO:0000256" key="4">
    <source>
        <dbReference type="ARBA" id="ARBA00038415"/>
    </source>
</evidence>
<protein>
    <recommendedName>
        <fullName evidence="5">Mitochondrial division protein 1</fullName>
    </recommendedName>
</protein>
<evidence type="ECO:0000256" key="5">
    <source>
        <dbReference type="ARBA" id="ARBA00039789"/>
    </source>
</evidence>
<dbReference type="AlphaFoldDB" id="A0A9P5DSY3"/>
<evidence type="ECO:0000259" key="8">
    <source>
        <dbReference type="Pfam" id="PF24883"/>
    </source>
</evidence>
<dbReference type="PANTHER" id="PTHR22847">
    <property type="entry name" value="WD40 REPEAT PROTEIN"/>
    <property type="match status" value="1"/>
</dbReference>
<evidence type="ECO:0000256" key="6">
    <source>
        <dbReference type="ARBA" id="ARBA00043913"/>
    </source>
</evidence>
<dbReference type="EMBL" id="PVQB02000520">
    <property type="protein sequence ID" value="KAF4336041.1"/>
    <property type="molecule type" value="Genomic_DNA"/>
</dbReference>
<dbReference type="Proteomes" id="UP000730481">
    <property type="component" value="Unassembled WGS sequence"/>
</dbReference>
<dbReference type="Pfam" id="PF24883">
    <property type="entry name" value="NPHP3_N"/>
    <property type="match status" value="1"/>
</dbReference>
<keyword evidence="1" id="KW-0853">WD repeat</keyword>
<evidence type="ECO:0000256" key="7">
    <source>
        <dbReference type="SAM" id="MobiDB-lite"/>
    </source>
</evidence>
<feature type="domain" description="Nephrocystin 3-like N-terminal" evidence="8">
    <location>
        <begin position="310"/>
        <end position="440"/>
    </location>
</feature>
<feature type="region of interest" description="Disordered" evidence="7">
    <location>
        <begin position="1"/>
        <end position="50"/>
    </location>
</feature>
<reference evidence="9" key="1">
    <citation type="journal article" date="2017" name="Mycologia">
        <title>Fusarium algeriense, sp. nov., a novel toxigenic crown rot pathogen of durum wheat from Algeria is nested in the Fusarium burgessii species complex.</title>
        <authorList>
            <person name="Laraba I."/>
            <person name="Keddad A."/>
            <person name="Boureghda H."/>
            <person name="Abdallah N."/>
            <person name="Vaughan M.M."/>
            <person name="Proctor R.H."/>
            <person name="Busman M."/>
            <person name="O'Donnell K."/>
        </authorList>
    </citation>
    <scope>NUCLEOTIDE SEQUENCE</scope>
    <source>
        <strain evidence="9">NRRL 25174</strain>
    </source>
</reference>
<comment type="function">
    <text evidence="6">Involved in mitochondrial fission. Acts as an adapter protein required to form mitochondrial fission complexes. Formation of these complexes is required to promote constriction and fission of the mitochondrial compartment at a late step in mitochondrial division.</text>
</comment>
<dbReference type="Gene3D" id="2.130.10.10">
    <property type="entry name" value="YVTN repeat-like/Quinoprotein amine dehydrogenase"/>
    <property type="match status" value="2"/>
</dbReference>
<keyword evidence="3" id="KW-0175">Coiled coil</keyword>
<dbReference type="InterPro" id="IPR001680">
    <property type="entry name" value="WD40_rpt"/>
</dbReference>
<accession>A0A9P5DSY3</accession>
<feature type="compositionally biased region" description="Polar residues" evidence="7">
    <location>
        <begin position="75"/>
        <end position="90"/>
    </location>
</feature>
<organism evidence="9 10">
    <name type="scientific">Fusarium beomiforme</name>
    <dbReference type="NCBI Taxonomy" id="44412"/>
    <lineage>
        <taxon>Eukaryota</taxon>
        <taxon>Fungi</taxon>
        <taxon>Dikarya</taxon>
        <taxon>Ascomycota</taxon>
        <taxon>Pezizomycotina</taxon>
        <taxon>Sordariomycetes</taxon>
        <taxon>Hypocreomycetidae</taxon>
        <taxon>Hypocreales</taxon>
        <taxon>Nectriaceae</taxon>
        <taxon>Fusarium</taxon>
        <taxon>Fusarium burgessii species complex</taxon>
    </lineage>
</organism>
<dbReference type="GO" id="GO:1990234">
    <property type="term" value="C:transferase complex"/>
    <property type="evidence" value="ECO:0007669"/>
    <property type="project" value="UniProtKB-ARBA"/>
</dbReference>
<dbReference type="InterPro" id="IPR036322">
    <property type="entry name" value="WD40_repeat_dom_sf"/>
</dbReference>
<keyword evidence="2" id="KW-0677">Repeat</keyword>
<keyword evidence="10" id="KW-1185">Reference proteome</keyword>
<gene>
    <name evidence="9" type="ORF">FBEOM_10096</name>
</gene>
<dbReference type="SMART" id="SM00320">
    <property type="entry name" value="WD40"/>
    <property type="match status" value="4"/>
</dbReference>
<evidence type="ECO:0000313" key="10">
    <source>
        <dbReference type="Proteomes" id="UP000730481"/>
    </source>
</evidence>
<evidence type="ECO:0000256" key="1">
    <source>
        <dbReference type="ARBA" id="ARBA00022574"/>
    </source>
</evidence>
<comment type="caution">
    <text evidence="9">The sequence shown here is derived from an EMBL/GenBank/DDBJ whole genome shotgun (WGS) entry which is preliminary data.</text>
</comment>
<dbReference type="SUPFAM" id="SSF50978">
    <property type="entry name" value="WD40 repeat-like"/>
    <property type="match status" value="1"/>
</dbReference>
<sequence>MSDPAEFSWRSRVRRRLARKDKAPSDGSTSVHLRTSPMPQGIPSRSQNSIRRTGLNYGLTLQHVLAANPEDAPAGSQTPEVQGSPGTSSVDNIDRLKAFQQLWKQAISDVKNSQDGEKLVEVLRAQELAAPNGSEITIASLISRLEAEMKRVGIQKRMVETMEKIVPHINRLAVIGDIAVSTNPNPAALPWAAVRFLLFNLTAGEEIRAKVVQGIAKITILVFECSVYHELYLMSSTLEDHSISANIRKAIVDALSQCIRVLGLALRRQQAAARALTDAFRVEDFSSYLTDLNDAKNKVHDAGFLSSTRKSTISSTVSRDLKGKTFGASFFFKKGAGNQGSGRHLFAILAYQLALNIPPIRPHILEAVKADHSLAMAPMQIQWQKLIRDPLVKLQDDGFTRAITLVLDALDECDEIDRGQILQLLITTCPENLRVFLTSRPELDIMGHFADDEPWHREIVLHKLEIGTIEADFKVFLRHSLSNFVLEHNRAHRQKHLQLSRDWPGDERFQLLLHKALPLFIAAATFVRMIRDRHWAKSPDYKIDFILKNSSKVNSEYEALYKPVLSLILIGAPYEAQSDVIQSFVDIIGSLVLLASPLSIVSLAKLLSIDARDISGQIDPLRSVLDVPKDDSPIQLLHLSFRDYVLSDSAGDLQVDESERHTKLASRCLEILRSRLKKDICGLVSPATSLSDVEPNVVEEHIPPEIQWSSLTEPSWTVLGPQRAHDKLSFSTDGTLVASLSSATKVVKVWSTKSNECLHELEFDKPIVHDQLSLTKDWLVINFLNSHLSLILDMKTGTTYKSVTSPFNARLTISDDGTLLAGQSWHGSVRIWDLTSRTMVEDTDELLRDVDLVTRIANDNTLLSCSWETIKIWDMKNGRCKETFEPEVPSTAVSYIAAAADATLFAILKGRKVEIWTIDPLLHTKTIERDFSRLIEVCRCIAISANGERVAVGSSGRGCVEIWDVNKAILDHKLEVPLETFPFITFSSDGTKIAYFLEDRIEVRCLPGLEKLTITSDIFPEVSFSQTLAFHGGRLIGTYENSQVQVWDASTGICLFLSDPGPELMFFNLRETFLNTEAIMDSGDGRAGTFFGTYYIGQDSAWVMKDGEKLLWLPPDYRPASVYMSGGTMVIGTVSGRVLFLYLRE</sequence>
<dbReference type="Pfam" id="PF00400">
    <property type="entry name" value="WD40"/>
    <property type="match status" value="1"/>
</dbReference>
<evidence type="ECO:0000256" key="3">
    <source>
        <dbReference type="ARBA" id="ARBA00023054"/>
    </source>
</evidence>
<feature type="region of interest" description="Disordered" evidence="7">
    <location>
        <begin position="70"/>
        <end position="90"/>
    </location>
</feature>
<proteinExistence type="inferred from homology"/>
<evidence type="ECO:0000256" key="2">
    <source>
        <dbReference type="ARBA" id="ARBA00022737"/>
    </source>
</evidence>
<evidence type="ECO:0000313" key="9">
    <source>
        <dbReference type="EMBL" id="KAF4336041.1"/>
    </source>
</evidence>
<comment type="similarity">
    <text evidence="4">Belongs to the WD repeat MDV1/CAF4 family.</text>
</comment>
<dbReference type="InterPro" id="IPR015943">
    <property type="entry name" value="WD40/YVTN_repeat-like_dom_sf"/>
</dbReference>
<dbReference type="PANTHER" id="PTHR22847:SF637">
    <property type="entry name" value="WD REPEAT DOMAIN 5B"/>
    <property type="match status" value="1"/>
</dbReference>
<dbReference type="InterPro" id="IPR056884">
    <property type="entry name" value="NPHP3-like_N"/>
</dbReference>
<dbReference type="OrthoDB" id="674604at2759"/>